<evidence type="ECO:0008006" key="4">
    <source>
        <dbReference type="Google" id="ProtNLM"/>
    </source>
</evidence>
<proteinExistence type="predicted"/>
<evidence type="ECO:0000256" key="1">
    <source>
        <dbReference type="SAM" id="MobiDB-lite"/>
    </source>
</evidence>
<comment type="caution">
    <text evidence="2">The sequence shown here is derived from an EMBL/GenBank/DDBJ whole genome shotgun (WGS) entry which is preliminary data.</text>
</comment>
<evidence type="ECO:0000313" key="3">
    <source>
        <dbReference type="Proteomes" id="UP000315295"/>
    </source>
</evidence>
<dbReference type="Proteomes" id="UP000315295">
    <property type="component" value="Unassembled WGS sequence"/>
</dbReference>
<protein>
    <recommendedName>
        <fullName evidence="4">NAC domain-containing protein</fullName>
    </recommendedName>
</protein>
<name>A0A540MFJ4_MALBA</name>
<gene>
    <name evidence="2" type="ORF">C1H46_016854</name>
</gene>
<dbReference type="STRING" id="106549.A0A540MFJ4"/>
<feature type="region of interest" description="Disordered" evidence="1">
    <location>
        <begin position="102"/>
        <end position="148"/>
    </location>
</feature>
<dbReference type="AlphaFoldDB" id="A0A540MFJ4"/>
<dbReference type="EMBL" id="VIEB01000270">
    <property type="protein sequence ID" value="TQD97517.1"/>
    <property type="molecule type" value="Genomic_DNA"/>
</dbReference>
<feature type="region of interest" description="Disordered" evidence="1">
    <location>
        <begin position="15"/>
        <end position="40"/>
    </location>
</feature>
<keyword evidence="3" id="KW-1185">Reference proteome</keyword>
<feature type="compositionally biased region" description="Pro residues" evidence="1">
    <location>
        <begin position="111"/>
        <end position="122"/>
    </location>
</feature>
<evidence type="ECO:0000313" key="2">
    <source>
        <dbReference type="EMBL" id="TQD97517.1"/>
    </source>
</evidence>
<sequence length="208" mass="23045">MDYVLCRLKNKSASYKKPNGDPTRGELAFSGANPEDDQAAASDVIAGPVEHLGYEELGDVNSSESPDGSCPINWNDILTYVYGDDDPAASDIFQELCSALGEIPNSTSQPPQTPQPHQPPHPHQPHDYYPSTHQPPEYIISTNDPNEPVSKPNGVQDLATVEMIPEDWFHPDEFMGLPFEPSQDYLLPSPMNMELGDGVRPNNLYWMH</sequence>
<reference evidence="2 3" key="1">
    <citation type="journal article" date="2019" name="G3 (Bethesda)">
        <title>Sequencing of a Wild Apple (Malus baccata) Genome Unravels the Differences Between Cultivated and Wild Apple Species Regarding Disease Resistance and Cold Tolerance.</title>
        <authorList>
            <person name="Chen X."/>
        </authorList>
    </citation>
    <scope>NUCLEOTIDE SEQUENCE [LARGE SCALE GENOMIC DNA]</scope>
    <source>
        <strain evidence="3">cv. Shandingzi</strain>
        <tissue evidence="2">Leaves</tissue>
    </source>
</reference>
<organism evidence="2 3">
    <name type="scientific">Malus baccata</name>
    <name type="common">Siberian crab apple</name>
    <name type="synonym">Pyrus baccata</name>
    <dbReference type="NCBI Taxonomy" id="106549"/>
    <lineage>
        <taxon>Eukaryota</taxon>
        <taxon>Viridiplantae</taxon>
        <taxon>Streptophyta</taxon>
        <taxon>Embryophyta</taxon>
        <taxon>Tracheophyta</taxon>
        <taxon>Spermatophyta</taxon>
        <taxon>Magnoliopsida</taxon>
        <taxon>eudicotyledons</taxon>
        <taxon>Gunneridae</taxon>
        <taxon>Pentapetalae</taxon>
        <taxon>rosids</taxon>
        <taxon>fabids</taxon>
        <taxon>Rosales</taxon>
        <taxon>Rosaceae</taxon>
        <taxon>Amygdaloideae</taxon>
        <taxon>Maleae</taxon>
        <taxon>Malus</taxon>
    </lineage>
</organism>
<accession>A0A540MFJ4</accession>